<comment type="caution">
    <text evidence="2">The sequence shown here is derived from an EMBL/GenBank/DDBJ whole genome shotgun (WGS) entry which is preliminary data.</text>
</comment>
<proteinExistence type="predicted"/>
<dbReference type="EMBL" id="BLXT01004610">
    <property type="protein sequence ID" value="GFO15536.1"/>
    <property type="molecule type" value="Genomic_DNA"/>
</dbReference>
<accession>A0AAV4AWQ2</accession>
<evidence type="ECO:0000313" key="2">
    <source>
        <dbReference type="EMBL" id="GFO15536.1"/>
    </source>
</evidence>
<keyword evidence="3" id="KW-1185">Reference proteome</keyword>
<dbReference type="Proteomes" id="UP000735302">
    <property type="component" value="Unassembled WGS sequence"/>
</dbReference>
<gene>
    <name evidence="2" type="ORF">PoB_004204100</name>
</gene>
<organism evidence="2 3">
    <name type="scientific">Plakobranchus ocellatus</name>
    <dbReference type="NCBI Taxonomy" id="259542"/>
    <lineage>
        <taxon>Eukaryota</taxon>
        <taxon>Metazoa</taxon>
        <taxon>Spiralia</taxon>
        <taxon>Lophotrochozoa</taxon>
        <taxon>Mollusca</taxon>
        <taxon>Gastropoda</taxon>
        <taxon>Heterobranchia</taxon>
        <taxon>Euthyneura</taxon>
        <taxon>Panpulmonata</taxon>
        <taxon>Sacoglossa</taxon>
        <taxon>Placobranchoidea</taxon>
        <taxon>Plakobranchidae</taxon>
        <taxon>Plakobranchus</taxon>
    </lineage>
</organism>
<reference evidence="2 3" key="1">
    <citation type="journal article" date="2021" name="Elife">
        <title>Chloroplast acquisition without the gene transfer in kleptoplastic sea slugs, Plakobranchus ocellatus.</title>
        <authorList>
            <person name="Maeda T."/>
            <person name="Takahashi S."/>
            <person name="Yoshida T."/>
            <person name="Shimamura S."/>
            <person name="Takaki Y."/>
            <person name="Nagai Y."/>
            <person name="Toyoda A."/>
            <person name="Suzuki Y."/>
            <person name="Arimoto A."/>
            <person name="Ishii H."/>
            <person name="Satoh N."/>
            <person name="Nishiyama T."/>
            <person name="Hasebe M."/>
            <person name="Maruyama T."/>
            <person name="Minagawa J."/>
            <person name="Obokata J."/>
            <person name="Shigenobu S."/>
        </authorList>
    </citation>
    <scope>NUCLEOTIDE SEQUENCE [LARGE SCALE GENOMIC DNA]</scope>
</reference>
<feature type="region of interest" description="Disordered" evidence="1">
    <location>
        <begin position="71"/>
        <end position="94"/>
    </location>
</feature>
<evidence type="ECO:0000256" key="1">
    <source>
        <dbReference type="SAM" id="MobiDB-lite"/>
    </source>
</evidence>
<sequence>MPYLILLTKDVCFVHAASTLLPLSSSNSTRPSGQNYSDATISLFPDLKQSNAEHRKDPTLCGKDSDIRAGLATEDPQGLGKTVPSAATEQTPGRQDCVTHLGLNLTKSVQRLNTTDNMFLDGIENKTMHFGTKSIAQALLHQRMITKTVTDSTKHEISHSSGGRTVCSAKCNNARFMMRPDGHCKALHSASVAIADDELPPLCFSAQVKLAKFISRGLESRIQTLQHPEFASSTVILRWDPAINKTLYGVTVNVYLPFFIQSSFSDESKDSVDNLYHL</sequence>
<evidence type="ECO:0000313" key="3">
    <source>
        <dbReference type="Proteomes" id="UP000735302"/>
    </source>
</evidence>
<dbReference type="AlphaFoldDB" id="A0AAV4AWQ2"/>
<protein>
    <submittedName>
        <fullName evidence="2">Uncharacterized protein</fullName>
    </submittedName>
</protein>
<name>A0AAV4AWQ2_9GAST</name>